<accession>A0AAN7UTF8</accession>
<feature type="region of interest" description="Disordered" evidence="1">
    <location>
        <begin position="100"/>
        <end position="162"/>
    </location>
</feature>
<feature type="region of interest" description="Disordered" evidence="1">
    <location>
        <begin position="380"/>
        <end position="410"/>
    </location>
</feature>
<dbReference type="AlphaFoldDB" id="A0AAN7UTF8"/>
<reference evidence="2 3" key="1">
    <citation type="submission" date="2023-10" db="EMBL/GenBank/DDBJ databases">
        <title>Draft genome sequence of Xylaria bambusicola isolate GMP-LS, the root and basal stem rot pathogen of sugarcane in Indonesia.</title>
        <authorList>
            <person name="Selvaraj P."/>
            <person name="Muralishankar V."/>
            <person name="Muruganantham S."/>
            <person name="Sp S."/>
            <person name="Haryani S."/>
            <person name="Lau K.J.X."/>
            <person name="Naqvi N.I."/>
        </authorList>
    </citation>
    <scope>NUCLEOTIDE SEQUENCE [LARGE SCALE GENOMIC DNA]</scope>
    <source>
        <strain evidence="2">GMP-LS</strain>
    </source>
</reference>
<protein>
    <recommendedName>
        <fullName evidence="4">Oxidoreductase-like protein</fullName>
    </recommendedName>
</protein>
<dbReference type="EMBL" id="JAWHQM010000025">
    <property type="protein sequence ID" value="KAK5632446.1"/>
    <property type="molecule type" value="Genomic_DNA"/>
</dbReference>
<evidence type="ECO:0000256" key="1">
    <source>
        <dbReference type="SAM" id="MobiDB-lite"/>
    </source>
</evidence>
<evidence type="ECO:0000313" key="3">
    <source>
        <dbReference type="Proteomes" id="UP001305414"/>
    </source>
</evidence>
<gene>
    <name evidence="2" type="ORF">RRF57_008160</name>
</gene>
<sequence>MSEHVEARSLAALNQLAANPPQYPTKPNEARQDPLTLYISRVPGTQGMSAKLRLDYVRTWLICIDIILSTLKPQVKNVTVGDVASSLYYVHFQSENELLAPLNHPGHSSSPGSRGESPRPQIRRKPLPNTPGQPVPGIAPSAPVAPIAPSGKENRGNESPARKPVLRTVLDGQSEYHTLNPTVTPTGHGVCVDSRSSSCDADRHNPPPLPSIPRPLNPPRIEDQPPLLPPRPGNRHFPSDVFDTHRQDHGPAEVSSRRPFAPFSLTLIRRDPSSGQQWNVGKLASFQLENPDLIDDEKGPPAYPSIQIHLETSGYAKFRGMPIGGEVSLRGSLDIRPGSAASPTSQFRNIPTGMPASGAFERQVLMTYSPSFKTTLRQRFRSQSSADESRFSPPTHRLGHNRGDSQTSMGSFGGDFDGSDAPVITQPAPGLKPRGYVFYSPWDGRCEFVTGKAGRTLKCRHILPSYGGGVYNPLVDGSDPEHGDEKADSARPISELRFNLPSSEILGDKKSTEGGMRTRDHLQSQFNKMVAKAQGLDDSDDGDFHFDMSLGREKAGGGIRGRRAKMGKLIIFDEGLKMLDLAVAANVGIWWTTYNTRC</sequence>
<keyword evidence="3" id="KW-1185">Reference proteome</keyword>
<comment type="caution">
    <text evidence="2">The sequence shown here is derived from an EMBL/GenBank/DDBJ whole genome shotgun (WGS) entry which is preliminary data.</text>
</comment>
<organism evidence="2 3">
    <name type="scientific">Xylaria bambusicola</name>
    <dbReference type="NCBI Taxonomy" id="326684"/>
    <lineage>
        <taxon>Eukaryota</taxon>
        <taxon>Fungi</taxon>
        <taxon>Dikarya</taxon>
        <taxon>Ascomycota</taxon>
        <taxon>Pezizomycotina</taxon>
        <taxon>Sordariomycetes</taxon>
        <taxon>Xylariomycetidae</taxon>
        <taxon>Xylariales</taxon>
        <taxon>Xylariaceae</taxon>
        <taxon>Xylaria</taxon>
    </lineage>
</organism>
<feature type="region of interest" description="Disordered" evidence="1">
    <location>
        <begin position="177"/>
        <end position="231"/>
    </location>
</feature>
<feature type="compositionally biased region" description="Pro residues" evidence="1">
    <location>
        <begin position="206"/>
        <end position="218"/>
    </location>
</feature>
<evidence type="ECO:0008006" key="4">
    <source>
        <dbReference type="Google" id="ProtNLM"/>
    </source>
</evidence>
<dbReference type="Proteomes" id="UP001305414">
    <property type="component" value="Unassembled WGS sequence"/>
</dbReference>
<feature type="compositionally biased region" description="Low complexity" evidence="1">
    <location>
        <begin position="135"/>
        <end position="151"/>
    </location>
</feature>
<name>A0AAN7UTF8_9PEZI</name>
<evidence type="ECO:0000313" key="2">
    <source>
        <dbReference type="EMBL" id="KAK5632446.1"/>
    </source>
</evidence>
<proteinExistence type="predicted"/>
<feature type="compositionally biased region" description="Low complexity" evidence="1">
    <location>
        <begin position="104"/>
        <end position="120"/>
    </location>
</feature>